<keyword evidence="1" id="KW-0472">Membrane</keyword>
<evidence type="ECO:0008006" key="4">
    <source>
        <dbReference type="Google" id="ProtNLM"/>
    </source>
</evidence>
<evidence type="ECO:0000313" key="3">
    <source>
        <dbReference type="Proteomes" id="UP000479293"/>
    </source>
</evidence>
<proteinExistence type="predicted"/>
<evidence type="ECO:0000256" key="1">
    <source>
        <dbReference type="SAM" id="Phobius"/>
    </source>
</evidence>
<keyword evidence="3" id="KW-1185">Reference proteome</keyword>
<name>A0A7C9FZC8_9BACT</name>
<comment type="caution">
    <text evidence="2">The sequence shown here is derived from an EMBL/GenBank/DDBJ whole genome shotgun (WGS) entry which is preliminary data.</text>
</comment>
<reference evidence="2 3" key="1">
    <citation type="submission" date="2019-10" db="EMBL/GenBank/DDBJ databases">
        <title>Draft Genome Sequence of Cytophagaceae sp. SJW1-29.</title>
        <authorList>
            <person name="Choi A."/>
        </authorList>
    </citation>
    <scope>NUCLEOTIDE SEQUENCE [LARGE SCALE GENOMIC DNA]</scope>
    <source>
        <strain evidence="2 3">SJW1-29</strain>
    </source>
</reference>
<dbReference type="Proteomes" id="UP000479293">
    <property type="component" value="Unassembled WGS sequence"/>
</dbReference>
<dbReference type="AlphaFoldDB" id="A0A7C9FZC8"/>
<dbReference type="EMBL" id="WHLY01000002">
    <property type="protein sequence ID" value="MPR34328.1"/>
    <property type="molecule type" value="Genomic_DNA"/>
</dbReference>
<organism evidence="2 3">
    <name type="scientific">Salmonirosea aquatica</name>
    <dbReference type="NCBI Taxonomy" id="2654236"/>
    <lineage>
        <taxon>Bacteria</taxon>
        <taxon>Pseudomonadati</taxon>
        <taxon>Bacteroidota</taxon>
        <taxon>Cytophagia</taxon>
        <taxon>Cytophagales</taxon>
        <taxon>Spirosomataceae</taxon>
        <taxon>Salmonirosea</taxon>
    </lineage>
</organism>
<gene>
    <name evidence="2" type="ORF">GBK04_13420</name>
</gene>
<feature type="transmembrane region" description="Helical" evidence="1">
    <location>
        <begin position="12"/>
        <end position="34"/>
    </location>
</feature>
<sequence length="565" mass="64493">MQAVRKSPYLKWILWLVGLVGGLFFIGFLISLWLPTYFKSELDAALKRSVVDASDSLYRITYDDISINLPLGNAEVRGVKLTPDSTVYQSLLARQKAPNNQFALQANRVRLSGVALIKLLLHKSLSINTILIDQPVAYIVHNPQAYNDNKPSKSPYELISKVLKSVRIDKINLDNVDFTYENRQDSTQRPQKSQLKKLYLDVTDFLLDEDSGKDSSRIFFAQNMVLKAEGLELPSGNAQYVFRMQELSLSTRDSTLQVKNVLYEPLLSKNRFSRVTGYATDRLDLEFKNIKATQVDMKRFLVNRQLFAKKLYINAGLMDIDKDKRYPPDPNKETYYYPHQLLLKSKLKVGFETVYLKSTRVLYGELNPNTGRRGTLFFDGTHGTITNLTNDSAWIKRNPTCRVQVRTRFMNTGQLNAYFVFNLASRVGDFACGGTMNGFDMKRVNLISEALARASVTSGRVSKLNFKINASNVRSSIVMHMLYDDLKVAVLKVDDDTGKMKRRSFLSQVVNNIVLNENNPRENRPARVGEATVERARDESFFNLIWHTMFVSIKHIVIGRGKQKK</sequence>
<keyword evidence="1" id="KW-1133">Transmembrane helix</keyword>
<accession>A0A7C9FZC8</accession>
<evidence type="ECO:0000313" key="2">
    <source>
        <dbReference type="EMBL" id="MPR34328.1"/>
    </source>
</evidence>
<protein>
    <recommendedName>
        <fullName evidence="4">DUF748 domain-containing protein</fullName>
    </recommendedName>
</protein>
<dbReference type="RefSeq" id="WP_152760447.1">
    <property type="nucleotide sequence ID" value="NZ_WHLY01000002.1"/>
</dbReference>
<keyword evidence="1" id="KW-0812">Transmembrane</keyword>